<dbReference type="PROSITE" id="PS00893">
    <property type="entry name" value="NUDIX_BOX"/>
    <property type="match status" value="1"/>
</dbReference>
<feature type="domain" description="Nudix hydrolase" evidence="3">
    <location>
        <begin position="38"/>
        <end position="177"/>
    </location>
</feature>
<evidence type="ECO:0000256" key="1">
    <source>
        <dbReference type="ARBA" id="ARBA00022801"/>
    </source>
</evidence>
<dbReference type="Pfam" id="PF00293">
    <property type="entry name" value="NUDIX"/>
    <property type="match status" value="1"/>
</dbReference>
<dbReference type="Gene3D" id="3.90.79.10">
    <property type="entry name" value="Nucleoside Triphosphate Pyrophosphohydrolase"/>
    <property type="match status" value="1"/>
</dbReference>
<dbReference type="PANTHER" id="PTHR43736">
    <property type="entry name" value="ADP-RIBOSE PYROPHOSPHATASE"/>
    <property type="match status" value="1"/>
</dbReference>
<dbReference type="InterPro" id="IPR020476">
    <property type="entry name" value="Nudix_hydrolase"/>
</dbReference>
<dbReference type="GO" id="GO:0016787">
    <property type="term" value="F:hydrolase activity"/>
    <property type="evidence" value="ECO:0007669"/>
    <property type="project" value="UniProtKB-KW"/>
</dbReference>
<dbReference type="PROSITE" id="PS51462">
    <property type="entry name" value="NUDIX"/>
    <property type="match status" value="1"/>
</dbReference>
<dbReference type="InterPro" id="IPR020084">
    <property type="entry name" value="NUDIX_hydrolase_CS"/>
</dbReference>
<accession>A0A9D2K3N5</accession>
<dbReference type="InterPro" id="IPR015797">
    <property type="entry name" value="NUDIX_hydrolase-like_dom_sf"/>
</dbReference>
<gene>
    <name evidence="4" type="ORF">H9723_11975</name>
</gene>
<evidence type="ECO:0000313" key="4">
    <source>
        <dbReference type="EMBL" id="HIZ75939.1"/>
    </source>
</evidence>
<keyword evidence="1 2" id="KW-0378">Hydrolase</keyword>
<comment type="similarity">
    <text evidence="2">Belongs to the Nudix hydrolase family.</text>
</comment>
<reference evidence="4" key="2">
    <citation type="submission" date="2021-04" db="EMBL/GenBank/DDBJ databases">
        <authorList>
            <person name="Gilroy R."/>
        </authorList>
    </citation>
    <scope>NUCLEOTIDE SEQUENCE</scope>
    <source>
        <strain evidence="4">CHK196-3914</strain>
    </source>
</reference>
<evidence type="ECO:0000256" key="2">
    <source>
        <dbReference type="RuleBase" id="RU003476"/>
    </source>
</evidence>
<proteinExistence type="inferred from homology"/>
<dbReference type="Proteomes" id="UP000824116">
    <property type="component" value="Unassembled WGS sequence"/>
</dbReference>
<dbReference type="SUPFAM" id="SSF55811">
    <property type="entry name" value="Nudix"/>
    <property type="match status" value="1"/>
</dbReference>
<organism evidence="4 5">
    <name type="scientific">Candidatus Mediterraneibacter stercoravium</name>
    <dbReference type="NCBI Taxonomy" id="2838685"/>
    <lineage>
        <taxon>Bacteria</taxon>
        <taxon>Bacillati</taxon>
        <taxon>Bacillota</taxon>
        <taxon>Clostridia</taxon>
        <taxon>Lachnospirales</taxon>
        <taxon>Lachnospiraceae</taxon>
        <taxon>Mediterraneibacter</taxon>
    </lineage>
</organism>
<evidence type="ECO:0000259" key="3">
    <source>
        <dbReference type="PROSITE" id="PS51462"/>
    </source>
</evidence>
<evidence type="ECO:0000313" key="5">
    <source>
        <dbReference type="Proteomes" id="UP000824116"/>
    </source>
</evidence>
<dbReference type="AlphaFoldDB" id="A0A9D2K3N5"/>
<protein>
    <submittedName>
        <fullName evidence="4">NUDIX hydrolase</fullName>
    </submittedName>
</protein>
<name>A0A9D2K3N5_9FIRM</name>
<dbReference type="PRINTS" id="PR00502">
    <property type="entry name" value="NUDIXFAMILY"/>
</dbReference>
<dbReference type="InterPro" id="IPR000086">
    <property type="entry name" value="NUDIX_hydrolase_dom"/>
</dbReference>
<dbReference type="CDD" id="cd18873">
    <property type="entry name" value="NUDIX_NadM_like"/>
    <property type="match status" value="1"/>
</dbReference>
<dbReference type="PANTHER" id="PTHR43736:SF4">
    <property type="entry name" value="SLR1690 PROTEIN"/>
    <property type="match status" value="1"/>
</dbReference>
<sequence>MPSFLNDVSAFYGTGERNRAGQTLEEFLESYDPYKYKNPSCTTDAVVFSANGKVNEELTGLKILLVKRSNHPSIGFWALPGGFVELRENLEDTARRELEEETGVKGLPVEQFACFGDYDRDPRARVITAAYMSLVDEGSVRVCAGDDAADAAWFETELSMSDNTADEEWNVTEYRLQIRNEEIGVFTEALVEKRERKGLVRERKYIVRERGMIAVDHAAIIVQAMEILKRRVRHSGM</sequence>
<reference evidence="4" key="1">
    <citation type="journal article" date="2021" name="PeerJ">
        <title>Extensive microbial diversity within the chicken gut microbiome revealed by metagenomics and culture.</title>
        <authorList>
            <person name="Gilroy R."/>
            <person name="Ravi A."/>
            <person name="Getino M."/>
            <person name="Pursley I."/>
            <person name="Horton D.L."/>
            <person name="Alikhan N.F."/>
            <person name="Baker D."/>
            <person name="Gharbi K."/>
            <person name="Hall N."/>
            <person name="Watson M."/>
            <person name="Adriaenssens E.M."/>
            <person name="Foster-Nyarko E."/>
            <person name="Jarju S."/>
            <person name="Secka A."/>
            <person name="Antonio M."/>
            <person name="Oren A."/>
            <person name="Chaudhuri R.R."/>
            <person name="La Ragione R."/>
            <person name="Hildebrand F."/>
            <person name="Pallen M.J."/>
        </authorList>
    </citation>
    <scope>NUCLEOTIDE SEQUENCE</scope>
    <source>
        <strain evidence="4">CHK196-3914</strain>
    </source>
</reference>
<dbReference type="EMBL" id="DXAY01000273">
    <property type="protein sequence ID" value="HIZ75939.1"/>
    <property type="molecule type" value="Genomic_DNA"/>
</dbReference>
<comment type="caution">
    <text evidence="4">The sequence shown here is derived from an EMBL/GenBank/DDBJ whole genome shotgun (WGS) entry which is preliminary data.</text>
</comment>